<dbReference type="OrthoDB" id="2142759at2759"/>
<evidence type="ECO:0000313" key="3">
    <source>
        <dbReference type="Proteomes" id="UP000244722"/>
    </source>
</evidence>
<comment type="caution">
    <text evidence="2">The sequence shown here is derived from an EMBL/GenBank/DDBJ whole genome shotgun (WGS) entry which is preliminary data.</text>
</comment>
<proteinExistence type="predicted"/>
<protein>
    <recommendedName>
        <fullName evidence="1">HNH nuclease domain-containing protein</fullName>
    </recommendedName>
</protein>
<gene>
    <name evidence="2" type="ORF">B9Z19DRAFT_1150818</name>
</gene>
<feature type="domain" description="HNH nuclease" evidence="1">
    <location>
        <begin position="55"/>
        <end position="133"/>
    </location>
</feature>
<evidence type="ECO:0000259" key="1">
    <source>
        <dbReference type="Pfam" id="PF13391"/>
    </source>
</evidence>
<dbReference type="Pfam" id="PF13391">
    <property type="entry name" value="HNH_2"/>
    <property type="match status" value="1"/>
</dbReference>
<accession>A0A2T7A923</accession>
<keyword evidence="3" id="KW-1185">Reference proteome</keyword>
<dbReference type="InterPro" id="IPR003615">
    <property type="entry name" value="HNH_nuc"/>
</dbReference>
<reference evidence="2 3" key="1">
    <citation type="submission" date="2017-04" db="EMBL/GenBank/DDBJ databases">
        <title>Draft genome sequence of Tuber borchii Vittad., a whitish edible truffle.</title>
        <authorList>
            <consortium name="DOE Joint Genome Institute"/>
            <person name="Murat C."/>
            <person name="Kuo A."/>
            <person name="Barry K.W."/>
            <person name="Clum A."/>
            <person name="Dockter R.B."/>
            <person name="Fauchery L."/>
            <person name="Iotti M."/>
            <person name="Kohler A."/>
            <person name="Labutti K."/>
            <person name="Lindquist E.A."/>
            <person name="Lipzen A."/>
            <person name="Ohm R.A."/>
            <person name="Wang M."/>
            <person name="Grigoriev I.V."/>
            <person name="Zambonelli A."/>
            <person name="Martin F.M."/>
        </authorList>
    </citation>
    <scope>NUCLEOTIDE SEQUENCE [LARGE SCALE GENOMIC DNA]</scope>
    <source>
        <strain evidence="2 3">Tbo3840</strain>
    </source>
</reference>
<evidence type="ECO:0000313" key="2">
    <source>
        <dbReference type="EMBL" id="PUU84236.1"/>
    </source>
</evidence>
<dbReference type="AlphaFoldDB" id="A0A2T7A923"/>
<name>A0A2T7A923_TUBBO</name>
<dbReference type="Proteomes" id="UP000244722">
    <property type="component" value="Unassembled WGS sequence"/>
</dbReference>
<sequence length="175" mass="19741">MERNDHNLQEGSYFIATAGTVKVNTEQFMAKLKAIAPGTRNHDFCRDIRARDGCCVISGDTPDDRDMARGYWGALDAAHIYPLRHEDHWTAGNFAQCISILPTSGQSINSVENGLLLRSDIHRHFDNHYVTINPDLCLALILLIPHPLPPPDNRPAIDLLRWHYRQSVLANVRGH</sequence>
<dbReference type="STRING" id="42251.A0A2T7A923"/>
<dbReference type="EMBL" id="NESQ01000002">
    <property type="protein sequence ID" value="PUU84236.1"/>
    <property type="molecule type" value="Genomic_DNA"/>
</dbReference>
<organism evidence="2 3">
    <name type="scientific">Tuber borchii</name>
    <name type="common">White truffle</name>
    <dbReference type="NCBI Taxonomy" id="42251"/>
    <lineage>
        <taxon>Eukaryota</taxon>
        <taxon>Fungi</taxon>
        <taxon>Dikarya</taxon>
        <taxon>Ascomycota</taxon>
        <taxon>Pezizomycotina</taxon>
        <taxon>Pezizomycetes</taxon>
        <taxon>Pezizales</taxon>
        <taxon>Tuberaceae</taxon>
        <taxon>Tuber</taxon>
    </lineage>
</organism>